<dbReference type="InterPro" id="IPR053311">
    <property type="entry name" value="Mucosal_Integrity_Assoc"/>
</dbReference>
<feature type="compositionally biased region" description="Low complexity" evidence="2">
    <location>
        <begin position="22"/>
        <end position="60"/>
    </location>
</feature>
<dbReference type="Proteomes" id="UP000694906">
    <property type="component" value="Unplaced"/>
</dbReference>
<evidence type="ECO:0000259" key="4">
    <source>
        <dbReference type="PROSITE" id="PS50026"/>
    </source>
</evidence>
<dbReference type="SMART" id="SM00200">
    <property type="entry name" value="SEA"/>
    <property type="match status" value="1"/>
</dbReference>
<feature type="domain" description="EGF-like" evidence="4">
    <location>
        <begin position="159"/>
        <end position="193"/>
    </location>
</feature>
<dbReference type="GO" id="GO:0071944">
    <property type="term" value="C:cell periphery"/>
    <property type="evidence" value="ECO:0007669"/>
    <property type="project" value="UniProtKB-ARBA"/>
</dbReference>
<dbReference type="FunFam" id="3.30.70.960:FF:000013">
    <property type="entry name" value="Mucin glycoprotein MUC3"/>
    <property type="match status" value="1"/>
</dbReference>
<organism evidence="5 6">
    <name type="scientific">Heterocephalus glaber</name>
    <name type="common">Naked mole rat</name>
    <dbReference type="NCBI Taxonomy" id="10181"/>
    <lineage>
        <taxon>Eukaryota</taxon>
        <taxon>Metazoa</taxon>
        <taxon>Chordata</taxon>
        <taxon>Craniata</taxon>
        <taxon>Vertebrata</taxon>
        <taxon>Euteleostomi</taxon>
        <taxon>Mammalia</taxon>
        <taxon>Eutheria</taxon>
        <taxon>Euarchontoglires</taxon>
        <taxon>Glires</taxon>
        <taxon>Rodentia</taxon>
        <taxon>Hystricomorpha</taxon>
        <taxon>Bathyergidae</taxon>
        <taxon>Heterocephalus</taxon>
    </lineage>
</organism>
<evidence type="ECO:0000259" key="3">
    <source>
        <dbReference type="PROSITE" id="PS50024"/>
    </source>
</evidence>
<feature type="disulfide bond" evidence="1">
    <location>
        <begin position="183"/>
        <end position="192"/>
    </location>
</feature>
<feature type="region of interest" description="Disordered" evidence="2">
    <location>
        <begin position="1"/>
        <end position="66"/>
    </location>
</feature>
<feature type="domain" description="SEA" evidence="3">
    <location>
        <begin position="207"/>
        <end position="312"/>
    </location>
</feature>
<sequence>MTPGESTEGSPASTTTVGGGMTDTTPDDSSTTSSQPMESTSLWTPTSPSSIVSTSGPGTTAPLATTIEPGTLSARVPVSSTLLFSGSVTPYVVNTTTNANPSPPGSNSTAFPISSTLRSTVIFTTSSRPTTIVSPTTSVSCLNGGTWTGEACVCPNGFKGDRCQYADAVCNNGGSWDGLKCQCPTLFYGPKCDFVVDGTEMPLPKMASALVNLTMTVTSKEYSDKLQDRSSKEFKNFNATFTEQMDLIYAGIPEYEGVNITSLRAGSVVVEHNIILKTSYTLEYKQVLEKASQQVEEKILNATKVQITSSNNTCSAYLLCFNSTATVVQNVTIVQYDPEQECREMAGTYAAYFTVEYKDQQPYCITPCMPGFNASLDCHYGKCQLQPSGPRCK</sequence>
<dbReference type="PROSITE" id="PS50026">
    <property type="entry name" value="EGF_3"/>
    <property type="match status" value="1"/>
</dbReference>
<reference evidence="6" key="1">
    <citation type="submission" date="2025-08" db="UniProtKB">
        <authorList>
            <consortium name="RefSeq"/>
        </authorList>
    </citation>
    <scope>IDENTIFICATION</scope>
</reference>
<dbReference type="InterPro" id="IPR036364">
    <property type="entry name" value="SEA_dom_sf"/>
</dbReference>
<dbReference type="PROSITE" id="PS50024">
    <property type="entry name" value="SEA"/>
    <property type="match status" value="1"/>
</dbReference>
<accession>A0AAX6SMT7</accession>
<keyword evidence="1" id="KW-1015">Disulfide bond</keyword>
<dbReference type="Gene3D" id="3.30.70.960">
    <property type="entry name" value="SEA domain"/>
    <property type="match status" value="1"/>
</dbReference>
<evidence type="ECO:0000256" key="1">
    <source>
        <dbReference type="PROSITE-ProRule" id="PRU00076"/>
    </source>
</evidence>
<keyword evidence="5" id="KW-1185">Reference proteome</keyword>
<dbReference type="InterPro" id="IPR000742">
    <property type="entry name" value="EGF"/>
</dbReference>
<feature type="compositionally biased region" description="Polar residues" evidence="2">
    <location>
        <begin position="1"/>
        <end position="12"/>
    </location>
</feature>
<evidence type="ECO:0000313" key="6">
    <source>
        <dbReference type="RefSeq" id="XP_021109851.1"/>
    </source>
</evidence>
<name>A0AAX6SMT7_HETGA</name>
<dbReference type="PANTHER" id="PTHR37999:SF2">
    <property type="entry name" value="MUCIN-17"/>
    <property type="match status" value="1"/>
</dbReference>
<dbReference type="RefSeq" id="XP_021109851.1">
    <property type="nucleotide sequence ID" value="XM_021254192.1"/>
</dbReference>
<gene>
    <name evidence="6" type="primary">LOC110348141</name>
</gene>
<dbReference type="SUPFAM" id="SSF82671">
    <property type="entry name" value="SEA domain"/>
    <property type="match status" value="1"/>
</dbReference>
<dbReference type="InterPro" id="IPR000082">
    <property type="entry name" value="SEA_dom"/>
</dbReference>
<evidence type="ECO:0000256" key="2">
    <source>
        <dbReference type="SAM" id="MobiDB-lite"/>
    </source>
</evidence>
<proteinExistence type="predicted"/>
<dbReference type="PANTHER" id="PTHR37999">
    <property type="entry name" value="MUCIN-17"/>
    <property type="match status" value="1"/>
</dbReference>
<protein>
    <submittedName>
        <fullName evidence="6">Mucin-17-like</fullName>
    </submittedName>
</protein>
<dbReference type="AlphaFoldDB" id="A0AAX6SMT7"/>
<evidence type="ECO:0000313" key="5">
    <source>
        <dbReference type="Proteomes" id="UP000694906"/>
    </source>
</evidence>
<dbReference type="Pfam" id="PF01390">
    <property type="entry name" value="SEA"/>
    <property type="match status" value="1"/>
</dbReference>
<comment type="caution">
    <text evidence="1">Lacks conserved residue(s) required for the propagation of feature annotation.</text>
</comment>
<dbReference type="PROSITE" id="PS00022">
    <property type="entry name" value="EGF_1"/>
    <property type="match status" value="1"/>
</dbReference>
<dbReference type="Gene3D" id="2.10.25.10">
    <property type="entry name" value="Laminin"/>
    <property type="match status" value="1"/>
</dbReference>
<dbReference type="GeneID" id="110348141"/>
<keyword evidence="1" id="KW-0245">EGF-like domain</keyword>